<proteinExistence type="predicted"/>
<dbReference type="EMBL" id="FNDJ01000012">
    <property type="protein sequence ID" value="SDJ83639.1"/>
    <property type="molecule type" value="Genomic_DNA"/>
</dbReference>
<feature type="domain" description="CHRD" evidence="2">
    <location>
        <begin position="44"/>
        <end position="168"/>
    </location>
</feature>
<accession>A0A1G8WZ48</accession>
<keyword evidence="4" id="KW-1185">Reference proteome</keyword>
<feature type="domain" description="CHRD" evidence="2">
    <location>
        <begin position="184"/>
        <end position="308"/>
    </location>
</feature>
<evidence type="ECO:0000256" key="1">
    <source>
        <dbReference type="SAM" id="SignalP"/>
    </source>
</evidence>
<feature type="chain" id="PRO_5011741651" evidence="1">
    <location>
        <begin position="30"/>
        <end position="313"/>
    </location>
</feature>
<organism evidence="3 4">
    <name type="scientific">Nonomuraea jiangxiensis</name>
    <dbReference type="NCBI Taxonomy" id="633440"/>
    <lineage>
        <taxon>Bacteria</taxon>
        <taxon>Bacillati</taxon>
        <taxon>Actinomycetota</taxon>
        <taxon>Actinomycetes</taxon>
        <taxon>Streptosporangiales</taxon>
        <taxon>Streptosporangiaceae</taxon>
        <taxon>Nonomuraea</taxon>
    </lineage>
</organism>
<dbReference type="Proteomes" id="UP000199202">
    <property type="component" value="Unassembled WGS sequence"/>
</dbReference>
<dbReference type="STRING" id="633440.SAMN05421869_112307"/>
<dbReference type="SMART" id="SM00754">
    <property type="entry name" value="CHRD"/>
    <property type="match status" value="2"/>
</dbReference>
<reference evidence="3 4" key="1">
    <citation type="submission" date="2016-10" db="EMBL/GenBank/DDBJ databases">
        <authorList>
            <person name="de Groot N.N."/>
        </authorList>
    </citation>
    <scope>NUCLEOTIDE SEQUENCE [LARGE SCALE GENOMIC DNA]</scope>
    <source>
        <strain evidence="3 4">CGMCC 4.6533</strain>
    </source>
</reference>
<dbReference type="OrthoDB" id="8901345at2"/>
<dbReference type="RefSeq" id="WP_090936936.1">
    <property type="nucleotide sequence ID" value="NZ_FNDJ01000012.1"/>
</dbReference>
<protein>
    <submittedName>
        <fullName evidence="3">CHRD domain-containing protein</fullName>
    </submittedName>
</protein>
<dbReference type="AlphaFoldDB" id="A0A1G8WZ48"/>
<evidence type="ECO:0000313" key="3">
    <source>
        <dbReference type="EMBL" id="SDJ83639.1"/>
    </source>
</evidence>
<gene>
    <name evidence="3" type="ORF">SAMN05421869_112307</name>
</gene>
<name>A0A1G8WZ48_9ACTN</name>
<keyword evidence="1" id="KW-0732">Signal</keyword>
<dbReference type="Pfam" id="PF07452">
    <property type="entry name" value="CHRD"/>
    <property type="match status" value="2"/>
</dbReference>
<evidence type="ECO:0000259" key="2">
    <source>
        <dbReference type="SMART" id="SM00754"/>
    </source>
</evidence>
<dbReference type="InterPro" id="IPR010895">
    <property type="entry name" value="CHRD"/>
</dbReference>
<sequence length="313" mass="32135">MYKRAFALSSSVLAVGMITAALAPGASQAATSSATASAAHSAPVYLAAKLVGKNEVPVKGGPAVGDKNGSAFAVFEINGDKVSYAVKWQGVATPAMFHIHQGKKGKNGDVKIGFFMDGLPKGTTGVSGTVKVTDKALLAGITKNPANWYANLHTGEFPGGAVRAQLYRISPVNLGSVLAIGNGRRLHAKADGKQEVPAPGQKVGDRNGHAEWLFDIHGGKIDYATLFRGIAAPTLAHIHQGAKGKNGPVAVPLFEAPKGLPKGVDGLAGSVSIKSGTAKGIAKNPKNWYANLHTGEFPGGAVRGQLYSANGGW</sequence>
<evidence type="ECO:0000313" key="4">
    <source>
        <dbReference type="Proteomes" id="UP000199202"/>
    </source>
</evidence>
<feature type="signal peptide" evidence="1">
    <location>
        <begin position="1"/>
        <end position="29"/>
    </location>
</feature>